<dbReference type="Pfam" id="PF13649">
    <property type="entry name" value="Methyltransf_25"/>
    <property type="match status" value="1"/>
</dbReference>
<dbReference type="CDD" id="cd02440">
    <property type="entry name" value="AdoMet_MTases"/>
    <property type="match status" value="1"/>
</dbReference>
<dbReference type="RefSeq" id="WP_344673595.1">
    <property type="nucleotide sequence ID" value="NZ_BAAAZI010000006.1"/>
</dbReference>
<dbReference type="Proteomes" id="UP001500101">
    <property type="component" value="Unassembled WGS sequence"/>
</dbReference>
<evidence type="ECO:0000313" key="3">
    <source>
        <dbReference type="Proteomes" id="UP001500101"/>
    </source>
</evidence>
<feature type="domain" description="Methyltransferase" evidence="1">
    <location>
        <begin position="47"/>
        <end position="142"/>
    </location>
</feature>
<dbReference type="GO" id="GO:0008168">
    <property type="term" value="F:methyltransferase activity"/>
    <property type="evidence" value="ECO:0007669"/>
    <property type="project" value="UniProtKB-KW"/>
</dbReference>
<dbReference type="InterPro" id="IPR041698">
    <property type="entry name" value="Methyltransf_25"/>
</dbReference>
<dbReference type="PANTHER" id="PTHR12843">
    <property type="entry name" value="PROTEIN-LYSINE N-METHYLTRANSFERASE METTL10"/>
    <property type="match status" value="1"/>
</dbReference>
<dbReference type="PANTHER" id="PTHR12843:SF5">
    <property type="entry name" value="EEF1A LYSINE METHYLTRANSFERASE 2"/>
    <property type="match status" value="1"/>
</dbReference>
<dbReference type="GO" id="GO:0032259">
    <property type="term" value="P:methylation"/>
    <property type="evidence" value="ECO:0007669"/>
    <property type="project" value="UniProtKB-KW"/>
</dbReference>
<reference evidence="3" key="1">
    <citation type="journal article" date="2019" name="Int. J. Syst. Evol. Microbiol.">
        <title>The Global Catalogue of Microorganisms (GCM) 10K type strain sequencing project: providing services to taxonomists for standard genome sequencing and annotation.</title>
        <authorList>
            <consortium name="The Broad Institute Genomics Platform"/>
            <consortium name="The Broad Institute Genome Sequencing Center for Infectious Disease"/>
            <person name="Wu L."/>
            <person name="Ma J."/>
        </authorList>
    </citation>
    <scope>NUCLEOTIDE SEQUENCE [LARGE SCALE GENOMIC DNA]</scope>
    <source>
        <strain evidence="3">JCM 16704</strain>
    </source>
</reference>
<dbReference type="Gene3D" id="3.40.50.150">
    <property type="entry name" value="Vaccinia Virus protein VP39"/>
    <property type="match status" value="1"/>
</dbReference>
<dbReference type="InterPro" id="IPR029063">
    <property type="entry name" value="SAM-dependent_MTases_sf"/>
</dbReference>
<sequence>MNLTERKAHWEMIYQSKALEEVSWYQPNPEASLAYIQSANLDKDAQIIDVGAGDSFLVDYLLDQSYEHITVLDISEEAITRAKKRLGDRAELVNWVVSDVVDYTPEQTFDFWHDRAAFHFLTNPADQEAYAALVSKVIKPNGKMLVATFSDQGPTKCSGIEIQQYTEEQLEQFFSKDFSMHSSKRLIHPTPFATEQEFLFAYFEHQ</sequence>
<dbReference type="EMBL" id="BAAAZI010000006">
    <property type="protein sequence ID" value="GAA4136178.1"/>
    <property type="molecule type" value="Genomic_DNA"/>
</dbReference>
<protein>
    <submittedName>
        <fullName evidence="2">Class I SAM-dependent methyltransferase</fullName>
    </submittedName>
</protein>
<comment type="caution">
    <text evidence="2">The sequence shown here is derived from an EMBL/GenBank/DDBJ whole genome shotgun (WGS) entry which is preliminary data.</text>
</comment>
<evidence type="ECO:0000259" key="1">
    <source>
        <dbReference type="Pfam" id="PF13649"/>
    </source>
</evidence>
<keyword evidence="2" id="KW-0808">Transferase</keyword>
<name>A0ABP7YHK6_9SPHI</name>
<accession>A0ABP7YHK6</accession>
<evidence type="ECO:0000313" key="2">
    <source>
        <dbReference type="EMBL" id="GAA4136178.1"/>
    </source>
</evidence>
<keyword evidence="3" id="KW-1185">Reference proteome</keyword>
<dbReference type="SUPFAM" id="SSF53335">
    <property type="entry name" value="S-adenosyl-L-methionine-dependent methyltransferases"/>
    <property type="match status" value="1"/>
</dbReference>
<organism evidence="2 3">
    <name type="scientific">Sphingobacterium kyonggiense</name>
    <dbReference type="NCBI Taxonomy" id="714075"/>
    <lineage>
        <taxon>Bacteria</taxon>
        <taxon>Pseudomonadati</taxon>
        <taxon>Bacteroidota</taxon>
        <taxon>Sphingobacteriia</taxon>
        <taxon>Sphingobacteriales</taxon>
        <taxon>Sphingobacteriaceae</taxon>
        <taxon>Sphingobacterium</taxon>
    </lineage>
</organism>
<keyword evidence="2" id="KW-0489">Methyltransferase</keyword>
<proteinExistence type="predicted"/>
<gene>
    <name evidence="2" type="ORF">GCM10022216_10800</name>
</gene>